<dbReference type="InterPro" id="IPR048279">
    <property type="entry name" value="MdtK-like"/>
</dbReference>
<evidence type="ECO:0000256" key="9">
    <source>
        <dbReference type="ARBA" id="ARBA00031636"/>
    </source>
</evidence>
<proteinExistence type="predicted"/>
<keyword evidence="6 10" id="KW-1133">Transmembrane helix</keyword>
<evidence type="ECO:0000256" key="5">
    <source>
        <dbReference type="ARBA" id="ARBA00022692"/>
    </source>
</evidence>
<feature type="transmembrane region" description="Helical" evidence="10">
    <location>
        <begin position="359"/>
        <end position="376"/>
    </location>
</feature>
<keyword evidence="7" id="KW-0406">Ion transport</keyword>
<evidence type="ECO:0000256" key="4">
    <source>
        <dbReference type="ARBA" id="ARBA00022475"/>
    </source>
</evidence>
<dbReference type="GO" id="GO:0006811">
    <property type="term" value="P:monoatomic ion transport"/>
    <property type="evidence" value="ECO:0007669"/>
    <property type="project" value="UniProtKB-KW"/>
</dbReference>
<evidence type="ECO:0000256" key="7">
    <source>
        <dbReference type="ARBA" id="ARBA00023065"/>
    </source>
</evidence>
<keyword evidence="5 10" id="KW-0812">Transmembrane</keyword>
<evidence type="ECO:0000313" key="11">
    <source>
        <dbReference type="EMBL" id="MBK1790557.1"/>
    </source>
</evidence>
<feature type="transmembrane region" description="Helical" evidence="10">
    <location>
        <begin position="427"/>
        <end position="446"/>
    </location>
</feature>
<reference evidence="11" key="1">
    <citation type="submission" date="2021-01" db="EMBL/GenBank/DDBJ databases">
        <title>Modified the classification status of verrucomicrobia.</title>
        <authorList>
            <person name="Feng X."/>
        </authorList>
    </citation>
    <scope>NUCLEOTIDE SEQUENCE</scope>
    <source>
        <strain evidence="11">_KCTC 22039</strain>
    </source>
</reference>
<evidence type="ECO:0000256" key="6">
    <source>
        <dbReference type="ARBA" id="ARBA00022989"/>
    </source>
</evidence>
<evidence type="ECO:0000256" key="8">
    <source>
        <dbReference type="ARBA" id="ARBA00023136"/>
    </source>
</evidence>
<feature type="transmembrane region" description="Helical" evidence="10">
    <location>
        <begin position="246"/>
        <end position="273"/>
    </location>
</feature>
<dbReference type="Proteomes" id="UP000624703">
    <property type="component" value="Unassembled WGS sequence"/>
</dbReference>
<feature type="transmembrane region" description="Helical" evidence="10">
    <location>
        <begin position="20"/>
        <end position="38"/>
    </location>
</feature>
<feature type="transmembrane region" description="Helical" evidence="10">
    <location>
        <begin position="397"/>
        <end position="415"/>
    </location>
</feature>
<dbReference type="CDD" id="cd13131">
    <property type="entry name" value="MATE_NorM_like"/>
    <property type="match status" value="1"/>
</dbReference>
<feature type="transmembrane region" description="Helical" evidence="10">
    <location>
        <begin position="58"/>
        <end position="80"/>
    </location>
</feature>
<keyword evidence="3" id="KW-0050">Antiport</keyword>
<dbReference type="EMBL" id="JAENIM010000023">
    <property type="protein sequence ID" value="MBK1790557.1"/>
    <property type="molecule type" value="Genomic_DNA"/>
</dbReference>
<feature type="transmembrane region" description="Helical" evidence="10">
    <location>
        <begin position="285"/>
        <end position="306"/>
    </location>
</feature>
<feature type="transmembrane region" description="Helical" evidence="10">
    <location>
        <begin position="327"/>
        <end position="353"/>
    </location>
</feature>
<feature type="transmembrane region" description="Helical" evidence="10">
    <location>
        <begin position="101"/>
        <end position="120"/>
    </location>
</feature>
<keyword evidence="12" id="KW-1185">Reference proteome</keyword>
<feature type="transmembrane region" description="Helical" evidence="10">
    <location>
        <begin position="202"/>
        <end position="225"/>
    </location>
</feature>
<keyword evidence="4" id="KW-1003">Cell membrane</keyword>
<dbReference type="RefSeq" id="WP_200310592.1">
    <property type="nucleotide sequence ID" value="NZ_JAENIM010000023.1"/>
</dbReference>
<dbReference type="GO" id="GO:0015297">
    <property type="term" value="F:antiporter activity"/>
    <property type="evidence" value="ECO:0007669"/>
    <property type="project" value="UniProtKB-KW"/>
</dbReference>
<dbReference type="GO" id="GO:0042910">
    <property type="term" value="F:xenobiotic transmembrane transporter activity"/>
    <property type="evidence" value="ECO:0007669"/>
    <property type="project" value="InterPro"/>
</dbReference>
<dbReference type="InterPro" id="IPR050222">
    <property type="entry name" value="MATE_MdtK"/>
</dbReference>
<dbReference type="PIRSF" id="PIRSF006603">
    <property type="entry name" value="DinF"/>
    <property type="match status" value="1"/>
</dbReference>
<evidence type="ECO:0000256" key="1">
    <source>
        <dbReference type="ARBA" id="ARBA00004651"/>
    </source>
</evidence>
<evidence type="ECO:0000256" key="3">
    <source>
        <dbReference type="ARBA" id="ARBA00022449"/>
    </source>
</evidence>
<dbReference type="AlphaFoldDB" id="A0A8J7MCD6"/>
<comment type="subcellular location">
    <subcellularLocation>
        <location evidence="1">Cell membrane</location>
        <topology evidence="1">Multi-pass membrane protein</topology>
    </subcellularLocation>
</comment>
<gene>
    <name evidence="11" type="ORF">JIN82_05225</name>
</gene>
<dbReference type="GO" id="GO:0005886">
    <property type="term" value="C:plasma membrane"/>
    <property type="evidence" value="ECO:0007669"/>
    <property type="project" value="UniProtKB-SubCell"/>
</dbReference>
<protein>
    <recommendedName>
        <fullName evidence="9">Multidrug-efflux transporter</fullName>
    </recommendedName>
</protein>
<dbReference type="Pfam" id="PF01554">
    <property type="entry name" value="MatE"/>
    <property type="match status" value="2"/>
</dbReference>
<name>A0A8J7MCD6_9BACT</name>
<dbReference type="PANTHER" id="PTHR43298">
    <property type="entry name" value="MULTIDRUG RESISTANCE PROTEIN NORM-RELATED"/>
    <property type="match status" value="1"/>
</dbReference>
<keyword evidence="2" id="KW-0813">Transport</keyword>
<evidence type="ECO:0000256" key="10">
    <source>
        <dbReference type="SAM" id="Phobius"/>
    </source>
</evidence>
<accession>A0A8J7MCD6</accession>
<evidence type="ECO:0000256" key="2">
    <source>
        <dbReference type="ARBA" id="ARBA00022448"/>
    </source>
</evidence>
<evidence type="ECO:0000313" key="12">
    <source>
        <dbReference type="Proteomes" id="UP000624703"/>
    </source>
</evidence>
<sequence>MQKTQSDEPVGRSYWQEAKLTILLALPLIVGQIGQMLIGLADTIMIGKIGVVPLGASTFANTLLMVPLVSSMGLLAAVSIKVAQGRGRKDFAAVREAVRHGSWLACLYFALVFTVVMLLIPRLDLFDQPESVTAITPGYLKLVTWSLLPAMLALGWKYHGDALNHPWPSFWIFISGVFANIVLNWLLIYGNWGFPELGLEGAGWATLISRIYTAVAVFIWINHAPSVKKWAPRKWLRAWHIDEFKSMLHLGVPVALFLMMEVGMFSAGALVIGSLGEVPLAAHQVALTCSGITFMVPLGISMAITVRTGEVTGSGEHQRLKKILVSGWMFGLMSSFVSMAAFLLAGEWIAAQIVEQREVIVLAASLLIVAGVFQIVDGMQVISAAALRGIADVKIPAWMAGLSYWIIGVPVGAFLAKMTDFGAQGMWIGMASGLGVSAICQSVRAWKKF</sequence>
<feature type="transmembrane region" description="Helical" evidence="10">
    <location>
        <begin position="140"/>
        <end position="158"/>
    </location>
</feature>
<organism evidence="11 12">
    <name type="scientific">Persicirhabdus sediminis</name>
    <dbReference type="NCBI Taxonomy" id="454144"/>
    <lineage>
        <taxon>Bacteria</taxon>
        <taxon>Pseudomonadati</taxon>
        <taxon>Verrucomicrobiota</taxon>
        <taxon>Verrucomicrobiia</taxon>
        <taxon>Verrucomicrobiales</taxon>
        <taxon>Verrucomicrobiaceae</taxon>
        <taxon>Persicirhabdus</taxon>
    </lineage>
</organism>
<dbReference type="NCBIfam" id="TIGR00797">
    <property type="entry name" value="matE"/>
    <property type="match status" value="1"/>
</dbReference>
<feature type="transmembrane region" description="Helical" evidence="10">
    <location>
        <begin position="170"/>
        <end position="190"/>
    </location>
</feature>
<comment type="caution">
    <text evidence="11">The sequence shown here is derived from an EMBL/GenBank/DDBJ whole genome shotgun (WGS) entry which is preliminary data.</text>
</comment>
<keyword evidence="8 10" id="KW-0472">Membrane</keyword>
<dbReference type="PANTHER" id="PTHR43298:SF2">
    <property type="entry name" value="FMN_FAD EXPORTER YEEO-RELATED"/>
    <property type="match status" value="1"/>
</dbReference>
<dbReference type="InterPro" id="IPR002528">
    <property type="entry name" value="MATE_fam"/>
</dbReference>